<dbReference type="OrthoDB" id="9797456at2"/>
<keyword evidence="2" id="KW-0808">Transferase</keyword>
<evidence type="ECO:0000313" key="2">
    <source>
        <dbReference type="EMBL" id="ASP38513.1"/>
    </source>
</evidence>
<feature type="domain" description="N-acetyltransferase" evidence="1">
    <location>
        <begin position="110"/>
        <end position="239"/>
    </location>
</feature>
<dbReference type="Pfam" id="PF00583">
    <property type="entry name" value="Acetyltransf_1"/>
    <property type="match status" value="1"/>
</dbReference>
<dbReference type="Gene3D" id="3.40.630.30">
    <property type="match status" value="1"/>
</dbReference>
<keyword evidence="3" id="KW-1185">Reference proteome</keyword>
<dbReference type="RefSeq" id="WP_094059705.1">
    <property type="nucleotide sequence ID" value="NZ_CP022530.1"/>
</dbReference>
<organism evidence="2 3">
    <name type="scientific">Bacterioplanes sanyensis</name>
    <dbReference type="NCBI Taxonomy" id="1249553"/>
    <lineage>
        <taxon>Bacteria</taxon>
        <taxon>Pseudomonadati</taxon>
        <taxon>Pseudomonadota</taxon>
        <taxon>Gammaproteobacteria</taxon>
        <taxon>Oceanospirillales</taxon>
        <taxon>Oceanospirillaceae</taxon>
        <taxon>Bacterioplanes</taxon>
    </lineage>
</organism>
<dbReference type="GO" id="GO:0016747">
    <property type="term" value="F:acyltransferase activity, transferring groups other than amino-acyl groups"/>
    <property type="evidence" value="ECO:0007669"/>
    <property type="project" value="InterPro"/>
</dbReference>
<dbReference type="Proteomes" id="UP000202440">
    <property type="component" value="Chromosome"/>
</dbReference>
<reference evidence="2 3" key="1">
    <citation type="submission" date="2017-07" db="EMBL/GenBank/DDBJ databases">
        <title>Annotated genome sequence of Bacterioplanes sanyensis isolated from Red Sea.</title>
        <authorList>
            <person name="Rehman Z.U."/>
        </authorList>
    </citation>
    <scope>NUCLEOTIDE SEQUENCE [LARGE SCALE GENOMIC DNA]</scope>
    <source>
        <strain evidence="2 3">NV9</strain>
    </source>
</reference>
<dbReference type="InterPro" id="IPR016181">
    <property type="entry name" value="Acyl_CoA_acyltransferase"/>
</dbReference>
<dbReference type="SUPFAM" id="SSF55729">
    <property type="entry name" value="Acyl-CoA N-acyltransferases (Nat)"/>
    <property type="match status" value="1"/>
</dbReference>
<dbReference type="AlphaFoldDB" id="A0A222FJV2"/>
<proteinExistence type="predicted"/>
<dbReference type="KEGG" id="bsan:CHH28_07430"/>
<protein>
    <submittedName>
        <fullName evidence="2">GNAT family N-acetyltransferase</fullName>
    </submittedName>
</protein>
<evidence type="ECO:0000259" key="1">
    <source>
        <dbReference type="PROSITE" id="PS51186"/>
    </source>
</evidence>
<dbReference type="InterPro" id="IPR000182">
    <property type="entry name" value="GNAT_dom"/>
</dbReference>
<gene>
    <name evidence="2" type="ORF">CHH28_07430</name>
</gene>
<dbReference type="EMBL" id="CP022530">
    <property type="protein sequence ID" value="ASP38513.1"/>
    <property type="molecule type" value="Genomic_DNA"/>
</dbReference>
<dbReference type="CDD" id="cd04301">
    <property type="entry name" value="NAT_SF"/>
    <property type="match status" value="1"/>
</dbReference>
<accession>A0A222FJV2</accession>
<evidence type="ECO:0000313" key="3">
    <source>
        <dbReference type="Proteomes" id="UP000202440"/>
    </source>
</evidence>
<name>A0A222FJV2_9GAMM</name>
<sequence length="239" mass="27027">MSVFSNSILSFWQQRFLPGNMVFSNQQQSVVIHPDAAYPLMQLLHGDDQQWLCMTPEMAERLQLHGPWPLTSAGLQAALQQQGLEFYGEDNLYYFPVSQRDTILNRPQAAHVRRLTSDDAELFGAFEQSASEQDLDDAYVELDHWRVFGAIVDDRLVAAASMYPWDNSKIADMGVLTLPEYRGQGQGKAVVHALAKEAYQQGYEPQYRHQSHNLSSKAVALGCGFQFFGQRDVVLLPEE</sequence>
<dbReference type="PROSITE" id="PS51186">
    <property type="entry name" value="GNAT"/>
    <property type="match status" value="1"/>
</dbReference>